<dbReference type="CDD" id="cd06581">
    <property type="entry name" value="TM_PBP1_LivM_like"/>
    <property type="match status" value="1"/>
</dbReference>
<reference evidence="7" key="1">
    <citation type="journal article" date="2014" name="Int. J. Syst. Evol. Microbiol.">
        <title>Complete genome sequence of Corynebacterium casei LMG S-19264T (=DSM 44701T), isolated from a smear-ripened cheese.</title>
        <authorList>
            <consortium name="US DOE Joint Genome Institute (JGI-PGF)"/>
            <person name="Walter F."/>
            <person name="Albersmeier A."/>
            <person name="Kalinowski J."/>
            <person name="Ruckert C."/>
        </authorList>
    </citation>
    <scope>NUCLEOTIDE SEQUENCE</scope>
    <source>
        <strain evidence="7">CGMCC 1.7081</strain>
    </source>
</reference>
<feature type="transmembrane region" description="Helical" evidence="6">
    <location>
        <begin position="192"/>
        <end position="208"/>
    </location>
</feature>
<reference evidence="7" key="2">
    <citation type="submission" date="2020-09" db="EMBL/GenBank/DDBJ databases">
        <authorList>
            <person name="Sun Q."/>
            <person name="Zhou Y."/>
        </authorList>
    </citation>
    <scope>NUCLEOTIDE SEQUENCE</scope>
    <source>
        <strain evidence="7">CGMCC 1.7081</strain>
    </source>
</reference>
<dbReference type="RefSeq" id="WP_028092269.1">
    <property type="nucleotide sequence ID" value="NZ_BNAP01000001.1"/>
</dbReference>
<keyword evidence="8" id="KW-1185">Reference proteome</keyword>
<evidence type="ECO:0000313" key="7">
    <source>
        <dbReference type="EMBL" id="GHG81347.1"/>
    </source>
</evidence>
<evidence type="ECO:0000313" key="8">
    <source>
        <dbReference type="Proteomes" id="UP000611500"/>
    </source>
</evidence>
<evidence type="ECO:0000256" key="4">
    <source>
        <dbReference type="ARBA" id="ARBA00022989"/>
    </source>
</evidence>
<feature type="transmembrane region" description="Helical" evidence="6">
    <location>
        <begin position="312"/>
        <end position="329"/>
    </location>
</feature>
<keyword evidence="3 6" id="KW-0812">Transmembrane</keyword>
<protein>
    <submittedName>
        <fullName evidence="7">Branched-chain amino acid ABC transporter permease</fullName>
    </submittedName>
</protein>
<evidence type="ECO:0000256" key="6">
    <source>
        <dbReference type="SAM" id="Phobius"/>
    </source>
</evidence>
<feature type="transmembrane region" description="Helical" evidence="6">
    <location>
        <begin position="409"/>
        <end position="427"/>
    </location>
</feature>
<dbReference type="Proteomes" id="UP000611500">
    <property type="component" value="Unassembled WGS sequence"/>
</dbReference>
<evidence type="ECO:0000256" key="2">
    <source>
        <dbReference type="ARBA" id="ARBA00022475"/>
    </source>
</evidence>
<feature type="transmembrane region" description="Helical" evidence="6">
    <location>
        <begin position="7"/>
        <end position="24"/>
    </location>
</feature>
<gene>
    <name evidence="7" type="ORF">GCM10010961_05320</name>
</gene>
<dbReference type="GO" id="GO:0005886">
    <property type="term" value="C:plasma membrane"/>
    <property type="evidence" value="ECO:0007669"/>
    <property type="project" value="UniProtKB-SubCell"/>
</dbReference>
<feature type="transmembrane region" description="Helical" evidence="6">
    <location>
        <begin position="30"/>
        <end position="49"/>
    </location>
</feature>
<dbReference type="PANTHER" id="PTHR30482:SF10">
    <property type="entry name" value="HIGH-AFFINITY BRANCHED-CHAIN AMINO ACID TRANSPORT PROTEIN BRAE"/>
    <property type="match status" value="1"/>
</dbReference>
<comment type="caution">
    <text evidence="7">The sequence shown here is derived from an EMBL/GenBank/DDBJ whole genome shotgun (WGS) entry which is preliminary data.</text>
</comment>
<organism evidence="7 8">
    <name type="scientific">Pseudodonghicola xiamenensis</name>
    <dbReference type="NCBI Taxonomy" id="337702"/>
    <lineage>
        <taxon>Bacteria</taxon>
        <taxon>Pseudomonadati</taxon>
        <taxon>Pseudomonadota</taxon>
        <taxon>Alphaproteobacteria</taxon>
        <taxon>Rhodobacterales</taxon>
        <taxon>Paracoccaceae</taxon>
        <taxon>Pseudodonghicola</taxon>
    </lineage>
</organism>
<name>A0A8J3MBQ1_9RHOB</name>
<dbReference type="GO" id="GO:0015658">
    <property type="term" value="F:branched-chain amino acid transmembrane transporter activity"/>
    <property type="evidence" value="ECO:0007669"/>
    <property type="project" value="InterPro"/>
</dbReference>
<feature type="transmembrane region" description="Helical" evidence="6">
    <location>
        <begin position="261"/>
        <end position="282"/>
    </location>
</feature>
<keyword evidence="2" id="KW-1003">Cell membrane</keyword>
<dbReference type="Pfam" id="PF02653">
    <property type="entry name" value="BPD_transp_2"/>
    <property type="match status" value="1"/>
</dbReference>
<keyword evidence="4 6" id="KW-1133">Transmembrane helix</keyword>
<dbReference type="AlphaFoldDB" id="A0A8J3MBQ1"/>
<feature type="transmembrane region" description="Helical" evidence="6">
    <location>
        <begin position="349"/>
        <end position="375"/>
    </location>
</feature>
<dbReference type="EMBL" id="BNAP01000001">
    <property type="protein sequence ID" value="GHG81347.1"/>
    <property type="molecule type" value="Genomic_DNA"/>
</dbReference>
<feature type="transmembrane region" description="Helical" evidence="6">
    <location>
        <begin position="120"/>
        <end position="138"/>
    </location>
</feature>
<proteinExistence type="predicted"/>
<dbReference type="InterPro" id="IPR001851">
    <property type="entry name" value="ABC_transp_permease"/>
</dbReference>
<accession>A0A8J3MBQ1</accession>
<feature type="transmembrane region" description="Helical" evidence="6">
    <location>
        <begin position="382"/>
        <end position="403"/>
    </location>
</feature>
<keyword evidence="5 6" id="KW-0472">Membrane</keyword>
<evidence type="ECO:0000256" key="3">
    <source>
        <dbReference type="ARBA" id="ARBA00022692"/>
    </source>
</evidence>
<dbReference type="PANTHER" id="PTHR30482">
    <property type="entry name" value="HIGH-AFFINITY BRANCHED-CHAIN AMINO ACID TRANSPORT SYSTEM PERMEASE"/>
    <property type="match status" value="1"/>
</dbReference>
<dbReference type="InterPro" id="IPR043428">
    <property type="entry name" value="LivM-like"/>
</dbReference>
<sequence>MSATMKNTLLFLLVGVLILITGMVQSWNSALLILNMGLVSAIMALGVNLQWGFAGLFNVGVMGFVALGGLAVVLVSEPPVEGAWGAGGAWRILGGLALGALSVAAAVLTYKRLPRGRMRGIAVLAILVLGFFVYRWIFDGGVELVEANNPASTGNIGGLNLPVLLAWPAGGLLAAGAAWIIGKTALGLRSDYLAIATLGIAEIIVAVLKNEDWLARGVKNISGLARPLPYEVDLQTDPGFVQTAAHLGLDPVIASTLYVKLGYTALFLVVLLVLLWLSQMALKSPWGRMMRAIRDNETAAEAMGKDVTRRHLQIFILGSAVCGIAGAMMTTLDGQLTPGSYQPLRFTFLIWVMVIVGGSGNNFGSVLGAMLIWFLWVQVEPIGLWLIQLITAGMAEGSALKVHLLNSAAHMRLLTMGVVLLLVLRFSPKGLIPEK</sequence>
<comment type="subcellular location">
    <subcellularLocation>
        <location evidence="1">Cell membrane</location>
        <topology evidence="1">Multi-pass membrane protein</topology>
    </subcellularLocation>
</comment>
<feature type="transmembrane region" description="Helical" evidence="6">
    <location>
        <begin position="88"/>
        <end position="108"/>
    </location>
</feature>
<feature type="transmembrane region" description="Helical" evidence="6">
    <location>
        <begin position="158"/>
        <end position="180"/>
    </location>
</feature>
<feature type="transmembrane region" description="Helical" evidence="6">
    <location>
        <begin position="56"/>
        <end position="76"/>
    </location>
</feature>
<evidence type="ECO:0000256" key="5">
    <source>
        <dbReference type="ARBA" id="ARBA00023136"/>
    </source>
</evidence>
<evidence type="ECO:0000256" key="1">
    <source>
        <dbReference type="ARBA" id="ARBA00004651"/>
    </source>
</evidence>